<dbReference type="PANTHER" id="PTHR37507">
    <property type="entry name" value="SPORULATION PROTEIN YDCC"/>
    <property type="match status" value="1"/>
</dbReference>
<dbReference type="PANTHER" id="PTHR37507:SF2">
    <property type="entry name" value="SPORULATION PROTEIN YDCC"/>
    <property type="match status" value="1"/>
</dbReference>
<evidence type="ECO:0000313" key="5">
    <source>
        <dbReference type="Proteomes" id="UP000709437"/>
    </source>
</evidence>
<sequence length="358" mass="36470">MKKSAWLPAVIAPVVVAGAVAAPMIANAANDPIAGTNPTAAAVIASIAKSSDAQYSGKLSQTSALGLPELPTGSGGSSVEGDASDVLGLLTASHTARVYVDGPDKQRVQLTQQLAEQDVVRNGSDVWTWDSKERTATHVTLPSDTAKDPQDGTTTPADIAEQAIDAITPTTTVSKPTQVSVAGHDAWQITLTPKSSDTLVGAVRLAVDQQTGLPLRASVQAAGADQPAVQVGFTSLDYGAPAARLFDFTPPSNAKVTEKDLSDAGTHTKGEHGDRRGTPSGDEPTFTGTGWGTIAELPTGTADQSGLDGDASGLLDQLTKPVDGGRAVQTSLVSVYLTDDGRVFAGAVPVASLVDAAK</sequence>
<accession>A0A9Q2VZL5</accession>
<dbReference type="EMBL" id="JAHEWX010000001">
    <property type="protein sequence ID" value="MBT1540512.1"/>
    <property type="molecule type" value="Genomic_DNA"/>
</dbReference>
<feature type="domain" description="MucB/RseB N-terminal" evidence="3">
    <location>
        <begin position="116"/>
        <end position="242"/>
    </location>
</feature>
<evidence type="ECO:0000313" key="4">
    <source>
        <dbReference type="EMBL" id="MBT1540512.1"/>
    </source>
</evidence>
<reference evidence="4" key="1">
    <citation type="submission" date="2021-05" db="EMBL/GenBank/DDBJ databases">
        <title>Whole genome sequence of Curtobacterium flaccumfaciens pv. flaccumfaciens strain CFBP 3417.</title>
        <authorList>
            <person name="Osdaghi E."/>
            <person name="Taghouti G."/>
            <person name="Portier P."/>
            <person name="Fazliarab A."/>
            <person name="Taghavi S.M."/>
            <person name="Briand M."/>
            <person name="Le-Saux M."/>
            <person name="Jacques M.-A."/>
        </authorList>
    </citation>
    <scope>NUCLEOTIDE SEQUENCE</scope>
    <source>
        <strain evidence="4">CFBP 3417</strain>
    </source>
</reference>
<dbReference type="Pfam" id="PF03888">
    <property type="entry name" value="MucB_RseB"/>
    <property type="match status" value="1"/>
</dbReference>
<protein>
    <submittedName>
        <fullName evidence="4">Outer membrane lipoprotein carrier protein LolA</fullName>
    </submittedName>
</protein>
<keyword evidence="4" id="KW-0449">Lipoprotein</keyword>
<keyword evidence="2" id="KW-0732">Signal</keyword>
<feature type="signal peptide" evidence="2">
    <location>
        <begin position="1"/>
        <end position="28"/>
    </location>
</feature>
<dbReference type="InterPro" id="IPR029046">
    <property type="entry name" value="LolA/LolB/LppX"/>
</dbReference>
<dbReference type="Proteomes" id="UP000709437">
    <property type="component" value="Unassembled WGS sequence"/>
</dbReference>
<organism evidence="4 5">
    <name type="scientific">Curtobacterium flaccumfaciens pv. flaccumfaciens</name>
    <dbReference type="NCBI Taxonomy" id="138532"/>
    <lineage>
        <taxon>Bacteria</taxon>
        <taxon>Bacillati</taxon>
        <taxon>Actinomycetota</taxon>
        <taxon>Actinomycetes</taxon>
        <taxon>Micrococcales</taxon>
        <taxon>Microbacteriaceae</taxon>
        <taxon>Curtobacterium</taxon>
    </lineage>
</organism>
<evidence type="ECO:0000256" key="1">
    <source>
        <dbReference type="SAM" id="MobiDB-lite"/>
    </source>
</evidence>
<gene>
    <name evidence="4" type="ORF">KK103_01950</name>
</gene>
<feature type="region of interest" description="Disordered" evidence="1">
    <location>
        <begin position="251"/>
        <end position="308"/>
    </location>
</feature>
<dbReference type="InterPro" id="IPR033434">
    <property type="entry name" value="MucB/RseB_N"/>
</dbReference>
<evidence type="ECO:0000259" key="3">
    <source>
        <dbReference type="Pfam" id="PF03888"/>
    </source>
</evidence>
<dbReference type="InterPro" id="IPR004564">
    <property type="entry name" value="OM_lipoprot_carrier_LolA-like"/>
</dbReference>
<name>A0A9Q2VZL5_9MICO</name>
<feature type="chain" id="PRO_5040184276" evidence="2">
    <location>
        <begin position="29"/>
        <end position="358"/>
    </location>
</feature>
<proteinExistence type="predicted"/>
<dbReference type="AlphaFoldDB" id="A0A9Q2VZL5"/>
<feature type="compositionally biased region" description="Basic and acidic residues" evidence="1">
    <location>
        <begin position="256"/>
        <end position="277"/>
    </location>
</feature>
<dbReference type="RefSeq" id="WP_214562046.1">
    <property type="nucleotide sequence ID" value="NZ_JAHEWX010000001.1"/>
</dbReference>
<comment type="caution">
    <text evidence="4">The sequence shown here is derived from an EMBL/GenBank/DDBJ whole genome shotgun (WGS) entry which is preliminary data.</text>
</comment>
<dbReference type="InterPro" id="IPR052944">
    <property type="entry name" value="Sporulation_related"/>
</dbReference>
<evidence type="ECO:0000256" key="2">
    <source>
        <dbReference type="SAM" id="SignalP"/>
    </source>
</evidence>
<dbReference type="CDD" id="cd16325">
    <property type="entry name" value="LolA"/>
    <property type="match status" value="1"/>
</dbReference>
<dbReference type="Gene3D" id="2.50.20.10">
    <property type="entry name" value="Lipoprotein localisation LolA/LolB/LppX"/>
    <property type="match status" value="1"/>
</dbReference>
<dbReference type="SUPFAM" id="SSF89392">
    <property type="entry name" value="Prokaryotic lipoproteins and lipoprotein localization factors"/>
    <property type="match status" value="1"/>
</dbReference>